<keyword evidence="5" id="KW-0472">Membrane</keyword>
<dbReference type="RefSeq" id="WP_311333086.1">
    <property type="nucleotide sequence ID" value="NZ_JAVRHZ010000005.1"/>
</dbReference>
<evidence type="ECO:0000256" key="2">
    <source>
        <dbReference type="ARBA" id="ARBA00008854"/>
    </source>
</evidence>
<dbReference type="InterPro" id="IPR007156">
    <property type="entry name" value="MamQ_LemA"/>
</dbReference>
<evidence type="ECO:0000256" key="1">
    <source>
        <dbReference type="ARBA" id="ARBA00004167"/>
    </source>
</evidence>
<feature type="coiled-coil region" evidence="6">
    <location>
        <begin position="119"/>
        <end position="150"/>
    </location>
</feature>
<dbReference type="InterPro" id="IPR023353">
    <property type="entry name" value="LemA-like_dom_sf"/>
</dbReference>
<evidence type="ECO:0000313" key="7">
    <source>
        <dbReference type="EMBL" id="MDT0556131.1"/>
    </source>
</evidence>
<dbReference type="Gene3D" id="1.20.1440.20">
    <property type="entry name" value="LemA-like domain"/>
    <property type="match status" value="1"/>
</dbReference>
<proteinExistence type="inferred from homology"/>
<dbReference type="PANTHER" id="PTHR34478:SF2">
    <property type="entry name" value="MEMBRANE PROTEIN"/>
    <property type="match status" value="1"/>
</dbReference>
<evidence type="ECO:0000256" key="3">
    <source>
        <dbReference type="ARBA" id="ARBA00022692"/>
    </source>
</evidence>
<evidence type="ECO:0000256" key="4">
    <source>
        <dbReference type="ARBA" id="ARBA00022989"/>
    </source>
</evidence>
<comment type="similarity">
    <text evidence="2">Belongs to the LemA family.</text>
</comment>
<sequence length="196" mass="22165">MKKWIPVLAILAIVIFWGITSYNGLISKDENVASQWGNVESSYQRRADLIPNIVNTAKGYAEFEQETLTKVIEARSKATSVTIDPTNITPAQLEQFQEVQSGLSSALARLLAVFERYPDLKANENFKELINELERTENRINVERNRYNEVVNPYNTSVRSFPTSLIAGMLGFEKKAYFEAEEGTDQAPEVEFDFGS</sequence>
<evidence type="ECO:0000313" key="8">
    <source>
        <dbReference type="Proteomes" id="UP001254488"/>
    </source>
</evidence>
<keyword evidence="3" id="KW-0812">Transmembrane</keyword>
<gene>
    <name evidence="7" type="ORF">RM538_08955</name>
</gene>
<protein>
    <submittedName>
        <fullName evidence="7">LemA family protein</fullName>
    </submittedName>
</protein>
<dbReference type="EMBL" id="JAVRHZ010000005">
    <property type="protein sequence ID" value="MDT0556131.1"/>
    <property type="molecule type" value="Genomic_DNA"/>
</dbReference>
<keyword evidence="4" id="KW-1133">Transmembrane helix</keyword>
<dbReference type="PANTHER" id="PTHR34478">
    <property type="entry name" value="PROTEIN LEMA"/>
    <property type="match status" value="1"/>
</dbReference>
<organism evidence="7 8">
    <name type="scientific">Patiriisocius hiemis</name>
    <dbReference type="NCBI Taxonomy" id="3075604"/>
    <lineage>
        <taxon>Bacteria</taxon>
        <taxon>Pseudomonadati</taxon>
        <taxon>Bacteroidota</taxon>
        <taxon>Flavobacteriia</taxon>
        <taxon>Flavobacteriales</taxon>
        <taxon>Flavobacteriaceae</taxon>
        <taxon>Patiriisocius</taxon>
    </lineage>
</organism>
<reference evidence="7 8" key="1">
    <citation type="submission" date="2023-09" db="EMBL/GenBank/DDBJ databases">
        <authorList>
            <person name="Rey-Velasco X."/>
        </authorList>
    </citation>
    <scope>NUCLEOTIDE SEQUENCE [LARGE SCALE GENOMIC DNA]</scope>
    <source>
        <strain evidence="7 8">W242</strain>
    </source>
</reference>
<dbReference type="SUPFAM" id="SSF140478">
    <property type="entry name" value="LemA-like"/>
    <property type="match status" value="1"/>
</dbReference>
<dbReference type="Proteomes" id="UP001254488">
    <property type="component" value="Unassembled WGS sequence"/>
</dbReference>
<name>A0ABU2YD90_9FLAO</name>
<evidence type="ECO:0000256" key="5">
    <source>
        <dbReference type="ARBA" id="ARBA00023136"/>
    </source>
</evidence>
<accession>A0ABU2YD90</accession>
<comment type="subcellular location">
    <subcellularLocation>
        <location evidence="1">Membrane</location>
        <topology evidence="1">Single-pass membrane protein</topology>
    </subcellularLocation>
</comment>
<dbReference type="Pfam" id="PF04011">
    <property type="entry name" value="LemA"/>
    <property type="match status" value="1"/>
</dbReference>
<comment type="caution">
    <text evidence="7">The sequence shown here is derived from an EMBL/GenBank/DDBJ whole genome shotgun (WGS) entry which is preliminary data.</text>
</comment>
<keyword evidence="8" id="KW-1185">Reference proteome</keyword>
<keyword evidence="6" id="KW-0175">Coiled coil</keyword>
<evidence type="ECO:0000256" key="6">
    <source>
        <dbReference type="SAM" id="Coils"/>
    </source>
</evidence>